<dbReference type="GeneID" id="19108014"/>
<dbReference type="HOGENOM" id="CLU_2793592_0_0_1"/>
<sequence length="68" mass="7785">MCSIRRYTRWAPFAWENQYTGPAICGSRRIMKDKALQLPLRNDVAETSLRASIVSAQAWQKISVESAR</sequence>
<dbReference type="EMBL" id="KB445561">
    <property type="protein sequence ID" value="EMC93023.1"/>
    <property type="molecule type" value="Genomic_DNA"/>
</dbReference>
<name>M2MNK3_BAUPA</name>
<protein>
    <submittedName>
        <fullName evidence="1">Uncharacterized protein</fullName>
    </submittedName>
</protein>
<gene>
    <name evidence="1" type="ORF">BAUCODRAFT_125958</name>
</gene>
<reference evidence="1 2" key="1">
    <citation type="journal article" date="2012" name="PLoS Pathog.">
        <title>Diverse lifestyles and strategies of plant pathogenesis encoded in the genomes of eighteen Dothideomycetes fungi.</title>
        <authorList>
            <person name="Ohm R.A."/>
            <person name="Feau N."/>
            <person name="Henrissat B."/>
            <person name="Schoch C.L."/>
            <person name="Horwitz B.A."/>
            <person name="Barry K.W."/>
            <person name="Condon B.J."/>
            <person name="Copeland A.C."/>
            <person name="Dhillon B."/>
            <person name="Glaser F."/>
            <person name="Hesse C.N."/>
            <person name="Kosti I."/>
            <person name="LaButti K."/>
            <person name="Lindquist E.A."/>
            <person name="Lucas S."/>
            <person name="Salamov A.A."/>
            <person name="Bradshaw R.E."/>
            <person name="Ciuffetti L."/>
            <person name="Hamelin R.C."/>
            <person name="Kema G.H.J."/>
            <person name="Lawrence C."/>
            <person name="Scott J.A."/>
            <person name="Spatafora J.W."/>
            <person name="Turgeon B.G."/>
            <person name="de Wit P.J.G.M."/>
            <person name="Zhong S."/>
            <person name="Goodwin S.B."/>
            <person name="Grigoriev I.V."/>
        </authorList>
    </citation>
    <scope>NUCLEOTIDE SEQUENCE [LARGE SCALE GENOMIC DNA]</scope>
    <source>
        <strain evidence="1 2">UAMH 10762</strain>
    </source>
</reference>
<dbReference type="KEGG" id="bcom:BAUCODRAFT_125958"/>
<evidence type="ECO:0000313" key="2">
    <source>
        <dbReference type="Proteomes" id="UP000011761"/>
    </source>
</evidence>
<keyword evidence="2" id="KW-1185">Reference proteome</keyword>
<dbReference type="AlphaFoldDB" id="M2MNK3"/>
<evidence type="ECO:0000313" key="1">
    <source>
        <dbReference type="EMBL" id="EMC93023.1"/>
    </source>
</evidence>
<accession>M2MNK3</accession>
<organism evidence="1 2">
    <name type="scientific">Baudoinia panamericana (strain UAMH 10762)</name>
    <name type="common">Angels' share fungus</name>
    <name type="synonym">Baudoinia compniacensis (strain UAMH 10762)</name>
    <dbReference type="NCBI Taxonomy" id="717646"/>
    <lineage>
        <taxon>Eukaryota</taxon>
        <taxon>Fungi</taxon>
        <taxon>Dikarya</taxon>
        <taxon>Ascomycota</taxon>
        <taxon>Pezizomycotina</taxon>
        <taxon>Dothideomycetes</taxon>
        <taxon>Dothideomycetidae</taxon>
        <taxon>Mycosphaerellales</taxon>
        <taxon>Teratosphaeriaceae</taxon>
        <taxon>Baudoinia</taxon>
    </lineage>
</organism>
<dbReference type="Proteomes" id="UP000011761">
    <property type="component" value="Unassembled WGS sequence"/>
</dbReference>
<proteinExistence type="predicted"/>
<dbReference type="RefSeq" id="XP_007680250.1">
    <property type="nucleotide sequence ID" value="XM_007682060.1"/>
</dbReference>